<keyword evidence="2" id="KW-1185">Reference proteome</keyword>
<dbReference type="RefSeq" id="WP_139191957.1">
    <property type="nucleotide sequence ID" value="NZ_FNNZ01000018.1"/>
</dbReference>
<dbReference type="AlphaFoldDB" id="A0A1H3A9S2"/>
<dbReference type="Proteomes" id="UP000198816">
    <property type="component" value="Unassembled WGS sequence"/>
</dbReference>
<dbReference type="OrthoDB" id="9802417at2"/>
<evidence type="ECO:0000313" key="2">
    <source>
        <dbReference type="Proteomes" id="UP000198816"/>
    </source>
</evidence>
<dbReference type="EMBL" id="FNNZ01000018">
    <property type="protein sequence ID" value="SDX25619.1"/>
    <property type="molecule type" value="Genomic_DNA"/>
</dbReference>
<dbReference type="Pfam" id="PF04365">
    <property type="entry name" value="BrnT_toxin"/>
    <property type="match status" value="1"/>
</dbReference>
<name>A0A1H3A9S2_THIRO</name>
<organism evidence="1 2">
    <name type="scientific">Thiocapsa roseopersicina</name>
    <dbReference type="NCBI Taxonomy" id="1058"/>
    <lineage>
        <taxon>Bacteria</taxon>
        <taxon>Pseudomonadati</taxon>
        <taxon>Pseudomonadota</taxon>
        <taxon>Gammaproteobacteria</taxon>
        <taxon>Chromatiales</taxon>
        <taxon>Chromatiaceae</taxon>
        <taxon>Thiocapsa</taxon>
    </lineage>
</organism>
<dbReference type="InterPro" id="IPR038573">
    <property type="entry name" value="BrnT_sf"/>
</dbReference>
<accession>A0A1H3A9S2</accession>
<dbReference type="STRING" id="1058.SAMN05421783_118105"/>
<gene>
    <name evidence="1" type="ORF">SAMN05421783_118105</name>
</gene>
<evidence type="ECO:0000313" key="1">
    <source>
        <dbReference type="EMBL" id="SDX25619.1"/>
    </source>
</evidence>
<proteinExistence type="predicted"/>
<reference evidence="2" key="1">
    <citation type="submission" date="2016-10" db="EMBL/GenBank/DDBJ databases">
        <authorList>
            <person name="Varghese N."/>
            <person name="Submissions S."/>
        </authorList>
    </citation>
    <scope>NUCLEOTIDE SEQUENCE [LARGE SCALE GENOMIC DNA]</scope>
    <source>
        <strain evidence="2">DSM 217</strain>
    </source>
</reference>
<dbReference type="InterPro" id="IPR007460">
    <property type="entry name" value="BrnT_toxin"/>
</dbReference>
<dbReference type="Gene3D" id="3.10.450.530">
    <property type="entry name" value="Ribonuclease toxin, BrnT, of type II toxin-antitoxin system"/>
    <property type="match status" value="1"/>
</dbReference>
<protein>
    <submittedName>
        <fullName evidence="1">Uncharacterized protein</fullName>
    </submittedName>
</protein>
<sequence length="87" mass="9824">MKLDWDARKAVSNLRKHGVSFQEAGTVFGDPMALTFDDPDHSTGESRFLTFGVSRTGKFLIVCHVERASDTRIISARKMNKHDEENL</sequence>